<gene>
    <name evidence="4" type="ORF">DH96_00555</name>
</gene>
<evidence type="ECO:0000259" key="3">
    <source>
        <dbReference type="PROSITE" id="PS51747"/>
    </source>
</evidence>
<dbReference type="GO" id="GO:0008270">
    <property type="term" value="F:zinc ion binding"/>
    <property type="evidence" value="ECO:0007669"/>
    <property type="project" value="InterPro"/>
</dbReference>
<proteinExistence type="predicted"/>
<evidence type="ECO:0000313" key="4">
    <source>
        <dbReference type="EMBL" id="RAM58031.1"/>
    </source>
</evidence>
<dbReference type="OrthoDB" id="9802676at2"/>
<dbReference type="Gene3D" id="3.40.140.10">
    <property type="entry name" value="Cytidine Deaminase, domain 2"/>
    <property type="match status" value="1"/>
</dbReference>
<dbReference type="InterPro" id="IPR058535">
    <property type="entry name" value="MafB19-deam"/>
</dbReference>
<accession>A0A328IJ31</accession>
<dbReference type="PROSITE" id="PS00903">
    <property type="entry name" value="CYT_DCMP_DEAMINASES_1"/>
    <property type="match status" value="1"/>
</dbReference>
<dbReference type="InterPro" id="IPR016192">
    <property type="entry name" value="APOBEC/CMP_deaminase_Zn-bd"/>
</dbReference>
<name>A0A328IJ31_9MOLU</name>
<dbReference type="GO" id="GO:0002100">
    <property type="term" value="P:tRNA wobble adenosine to inosine editing"/>
    <property type="evidence" value="ECO:0007669"/>
    <property type="project" value="InterPro"/>
</dbReference>
<evidence type="ECO:0000313" key="5">
    <source>
        <dbReference type="Proteomes" id="UP000249343"/>
    </source>
</evidence>
<evidence type="ECO:0000256" key="2">
    <source>
        <dbReference type="ARBA" id="ARBA00022833"/>
    </source>
</evidence>
<sequence>MVYKKIFFMKEALKEAQKAFLKNEVPIGAVAVLKDKIVARAHNNIENKKLFFAHAEFLVLSKLNQKIKNYKFEEISIYTTLEPCIMCIGALIQARIKKLYYGASNFKSGFIEHFNIKFSKLNTCSFKNIFIQSGCLSEESSIILKKFFLNLRKNN</sequence>
<dbReference type="EMBL" id="JHUK01000001">
    <property type="protein sequence ID" value="RAM58031.1"/>
    <property type="molecule type" value="Genomic_DNA"/>
</dbReference>
<keyword evidence="5" id="KW-1185">Reference proteome</keyword>
<dbReference type="PANTHER" id="PTHR11079:SF179">
    <property type="entry name" value="TRNA(ADENINE(34)) DEAMINASE, CHLOROPLASTIC"/>
    <property type="match status" value="1"/>
</dbReference>
<dbReference type="CDD" id="cd01285">
    <property type="entry name" value="nucleoside_deaminase"/>
    <property type="match status" value="1"/>
</dbReference>
<evidence type="ECO:0000256" key="1">
    <source>
        <dbReference type="ARBA" id="ARBA00022723"/>
    </source>
</evidence>
<comment type="caution">
    <text evidence="4">The sequence shown here is derived from an EMBL/GenBank/DDBJ whole genome shotgun (WGS) entry which is preliminary data.</text>
</comment>
<reference evidence="4 5" key="1">
    <citation type="submission" date="2014-04" db="EMBL/GenBank/DDBJ databases">
        <title>Genome study of Napier grass stunt phytoplasma.</title>
        <authorList>
            <person name="Kawicha P."/>
            <person name="Dickinson M."/>
            <person name="Hodgetts J."/>
        </authorList>
    </citation>
    <scope>NUCLEOTIDE SEQUENCE [LARGE SCALE GENOMIC DNA]</scope>
    <source>
        <strain evidence="4 5">NGS-S10</strain>
    </source>
</reference>
<protein>
    <submittedName>
        <fullName evidence="4">Cytosine deaminase</fullName>
    </submittedName>
</protein>
<dbReference type="InterPro" id="IPR002125">
    <property type="entry name" value="CMP_dCMP_dom"/>
</dbReference>
<dbReference type="RefSeq" id="WP_066539924.1">
    <property type="nucleotide sequence ID" value="NZ_JHUK01000001.1"/>
</dbReference>
<dbReference type="PANTHER" id="PTHR11079">
    <property type="entry name" value="CYTOSINE DEAMINASE FAMILY MEMBER"/>
    <property type="match status" value="1"/>
</dbReference>
<keyword evidence="2" id="KW-0862">Zinc</keyword>
<dbReference type="GO" id="GO:0052717">
    <property type="term" value="F:tRNA-specific adenosine-34 deaminase activity"/>
    <property type="evidence" value="ECO:0007669"/>
    <property type="project" value="UniProtKB-EC"/>
</dbReference>
<feature type="domain" description="CMP/dCMP-type deaminase" evidence="3">
    <location>
        <begin position="3"/>
        <end position="113"/>
    </location>
</feature>
<dbReference type="Proteomes" id="UP000249343">
    <property type="component" value="Unassembled WGS sequence"/>
</dbReference>
<dbReference type="SUPFAM" id="SSF53927">
    <property type="entry name" value="Cytidine deaminase-like"/>
    <property type="match status" value="1"/>
</dbReference>
<organism evidence="4 5">
    <name type="scientific">Candidatus Phytoplasma oryzae</name>
    <dbReference type="NCBI Taxonomy" id="203274"/>
    <lineage>
        <taxon>Bacteria</taxon>
        <taxon>Bacillati</taxon>
        <taxon>Mycoplasmatota</taxon>
        <taxon>Mollicutes</taxon>
        <taxon>Acholeplasmatales</taxon>
        <taxon>Acholeplasmataceae</taxon>
        <taxon>Candidatus Phytoplasma</taxon>
        <taxon>16SrXI (Rice yellow dwarf group)</taxon>
    </lineage>
</organism>
<dbReference type="Pfam" id="PF14437">
    <property type="entry name" value="MafB19-deam"/>
    <property type="match status" value="1"/>
</dbReference>
<dbReference type="PROSITE" id="PS51747">
    <property type="entry name" value="CYT_DCMP_DEAMINASES_2"/>
    <property type="match status" value="1"/>
</dbReference>
<dbReference type="AlphaFoldDB" id="A0A328IJ31"/>
<keyword evidence="1" id="KW-0479">Metal-binding</keyword>
<dbReference type="InterPro" id="IPR016193">
    <property type="entry name" value="Cytidine_deaminase-like"/>
</dbReference>